<organism evidence="3 4">
    <name type="scientific">Ophiocordyceps unilateralis</name>
    <name type="common">Zombie-ant fungus</name>
    <name type="synonym">Torrubia unilateralis</name>
    <dbReference type="NCBI Taxonomy" id="268505"/>
    <lineage>
        <taxon>Eukaryota</taxon>
        <taxon>Fungi</taxon>
        <taxon>Dikarya</taxon>
        <taxon>Ascomycota</taxon>
        <taxon>Pezizomycotina</taxon>
        <taxon>Sordariomycetes</taxon>
        <taxon>Hypocreomycetidae</taxon>
        <taxon>Hypocreales</taxon>
        <taxon>Ophiocordycipitaceae</taxon>
        <taxon>Ophiocordyceps</taxon>
    </lineage>
</organism>
<sequence length="150" mass="15858">MYAHGAVQGFLLAFGLLLAPQMSLASPMPIDLSGVRKSHNARGGNSNGATVTGGNDTFASRGNGGAWPFPAPNRANPLPADLQATRNFRGLLNRTPDNEAIREAIRNQAPILNALRGGGGRSGDSRNQPRSDPSYQIPPMLEEIGQQEAE</sequence>
<reference evidence="3 4" key="2">
    <citation type="journal article" date="2017" name="Sci. Rep.">
        <title>Ant-infecting Ophiocordyceps genomes reveal a high diversity of potential behavioral manipulation genes and a possible major role for enterotoxins.</title>
        <authorList>
            <person name="de Bekker C."/>
            <person name="Ohm R.A."/>
            <person name="Evans H.C."/>
            <person name="Brachmann A."/>
            <person name="Hughes D.P."/>
        </authorList>
    </citation>
    <scope>NUCLEOTIDE SEQUENCE [LARGE SCALE GENOMIC DNA]</scope>
    <source>
        <strain evidence="3 4">SC16a</strain>
    </source>
</reference>
<proteinExistence type="predicted"/>
<feature type="region of interest" description="Disordered" evidence="1">
    <location>
        <begin position="37"/>
        <end position="82"/>
    </location>
</feature>
<dbReference type="EMBL" id="LAZP02000002">
    <property type="protein sequence ID" value="PFH63363.1"/>
    <property type="molecule type" value="Genomic_DNA"/>
</dbReference>
<feature type="chain" id="PRO_5012947813" evidence="2">
    <location>
        <begin position="26"/>
        <end position="150"/>
    </location>
</feature>
<feature type="signal peptide" evidence="2">
    <location>
        <begin position="1"/>
        <end position="25"/>
    </location>
</feature>
<dbReference type="AlphaFoldDB" id="A0A2A9PUJ3"/>
<reference evidence="3 4" key="1">
    <citation type="journal article" date="2015" name="BMC Genomics">
        <title>Gene expression during zombie ant biting behavior reflects the complexity underlying fungal parasitic behavioral manipulation.</title>
        <authorList>
            <person name="de Bekker C."/>
            <person name="Ohm R.A."/>
            <person name="Loreto R.G."/>
            <person name="Sebastian A."/>
            <person name="Albert I."/>
            <person name="Merrow M."/>
            <person name="Brachmann A."/>
            <person name="Hughes D.P."/>
        </authorList>
    </citation>
    <scope>NUCLEOTIDE SEQUENCE [LARGE SCALE GENOMIC DNA]</scope>
    <source>
        <strain evidence="3 4">SC16a</strain>
    </source>
</reference>
<gene>
    <name evidence="3" type="ORF">XA68_12327</name>
</gene>
<feature type="region of interest" description="Disordered" evidence="1">
    <location>
        <begin position="112"/>
        <end position="150"/>
    </location>
</feature>
<evidence type="ECO:0000256" key="1">
    <source>
        <dbReference type="SAM" id="MobiDB-lite"/>
    </source>
</evidence>
<keyword evidence="2" id="KW-0732">Signal</keyword>
<evidence type="ECO:0000256" key="2">
    <source>
        <dbReference type="SAM" id="SignalP"/>
    </source>
</evidence>
<protein>
    <submittedName>
        <fullName evidence="3">Uncharacterized protein</fullName>
    </submittedName>
</protein>
<comment type="caution">
    <text evidence="3">The sequence shown here is derived from an EMBL/GenBank/DDBJ whole genome shotgun (WGS) entry which is preliminary data.</text>
</comment>
<name>A0A2A9PUJ3_OPHUN</name>
<feature type="compositionally biased region" description="Polar residues" evidence="1">
    <location>
        <begin position="43"/>
        <end position="60"/>
    </location>
</feature>
<evidence type="ECO:0000313" key="4">
    <source>
        <dbReference type="Proteomes" id="UP000037136"/>
    </source>
</evidence>
<accession>A0A2A9PUJ3</accession>
<dbReference type="Proteomes" id="UP000037136">
    <property type="component" value="Unassembled WGS sequence"/>
</dbReference>
<keyword evidence="4" id="KW-1185">Reference proteome</keyword>
<evidence type="ECO:0000313" key="3">
    <source>
        <dbReference type="EMBL" id="PFH63363.1"/>
    </source>
</evidence>